<dbReference type="Pfam" id="PF04082">
    <property type="entry name" value="Fungal_trans"/>
    <property type="match status" value="1"/>
</dbReference>
<dbReference type="GO" id="GO:0003677">
    <property type="term" value="F:DNA binding"/>
    <property type="evidence" value="ECO:0007669"/>
    <property type="project" value="UniProtKB-KW"/>
</dbReference>
<reference evidence="9 10" key="1">
    <citation type="submission" date="2015-01" db="EMBL/GenBank/DDBJ databases">
        <title>The Genome Sequence of Capronia semiimmersa CBS27337.</title>
        <authorList>
            <consortium name="The Broad Institute Genomics Platform"/>
            <person name="Cuomo C."/>
            <person name="de Hoog S."/>
            <person name="Gorbushina A."/>
            <person name="Stielow B."/>
            <person name="Teixiera M."/>
            <person name="Abouelleil A."/>
            <person name="Chapman S.B."/>
            <person name="Priest M."/>
            <person name="Young S.K."/>
            <person name="Wortman J."/>
            <person name="Nusbaum C."/>
            <person name="Birren B."/>
        </authorList>
    </citation>
    <scope>NUCLEOTIDE SEQUENCE [LARGE SCALE GENOMIC DNA]</scope>
    <source>
        <strain evidence="9 10">CBS 27337</strain>
    </source>
</reference>
<dbReference type="Proteomes" id="UP000054266">
    <property type="component" value="Unassembled WGS sequence"/>
</dbReference>
<evidence type="ECO:0000259" key="8">
    <source>
        <dbReference type="PROSITE" id="PS50048"/>
    </source>
</evidence>
<dbReference type="PANTHER" id="PTHR47171:SF3">
    <property type="entry name" value="FARA-RELATED"/>
    <property type="match status" value="1"/>
</dbReference>
<dbReference type="InterPro" id="IPR036864">
    <property type="entry name" value="Zn2-C6_fun-type_DNA-bd_sf"/>
</dbReference>
<organism evidence="9 10">
    <name type="scientific">Phialophora macrospora</name>
    <dbReference type="NCBI Taxonomy" id="1851006"/>
    <lineage>
        <taxon>Eukaryota</taxon>
        <taxon>Fungi</taxon>
        <taxon>Dikarya</taxon>
        <taxon>Ascomycota</taxon>
        <taxon>Pezizomycotina</taxon>
        <taxon>Eurotiomycetes</taxon>
        <taxon>Chaetothyriomycetidae</taxon>
        <taxon>Chaetothyriales</taxon>
        <taxon>Herpotrichiellaceae</taxon>
        <taxon>Phialophora</taxon>
    </lineage>
</organism>
<dbReference type="STRING" id="5601.A0A0D2FF05"/>
<evidence type="ECO:0000256" key="4">
    <source>
        <dbReference type="ARBA" id="ARBA00023125"/>
    </source>
</evidence>
<dbReference type="Pfam" id="PF00172">
    <property type="entry name" value="Zn_clus"/>
    <property type="match status" value="1"/>
</dbReference>
<feature type="region of interest" description="Disordered" evidence="7">
    <location>
        <begin position="1"/>
        <end position="45"/>
    </location>
</feature>
<dbReference type="InterPro" id="IPR001138">
    <property type="entry name" value="Zn2Cys6_DnaBD"/>
</dbReference>
<feature type="compositionally biased region" description="Low complexity" evidence="7">
    <location>
        <begin position="1"/>
        <end position="23"/>
    </location>
</feature>
<keyword evidence="4" id="KW-0238">DNA-binding</keyword>
<evidence type="ECO:0000256" key="3">
    <source>
        <dbReference type="ARBA" id="ARBA00023015"/>
    </source>
</evidence>
<dbReference type="PANTHER" id="PTHR47171">
    <property type="entry name" value="FARA-RELATED"/>
    <property type="match status" value="1"/>
</dbReference>
<dbReference type="PROSITE" id="PS50048">
    <property type="entry name" value="ZN2_CY6_FUNGAL_2"/>
    <property type="match status" value="1"/>
</dbReference>
<keyword evidence="10" id="KW-1185">Reference proteome</keyword>
<feature type="compositionally biased region" description="Polar residues" evidence="7">
    <location>
        <begin position="24"/>
        <end position="38"/>
    </location>
</feature>
<sequence length="938" mass="103540">MSDPSPQSESQATSAPAPSQAGSEQTGTNKAPPNQTPGHPSFRRQRASRACETCHARKVRCDAASLGVPCTNCVAFSIECRIPVPKRKRASAARAKDEESETGDSQQPGTPTDPRLTRPTQPKPTAGYNSPDGIPSTQISEAQAAQQAANNSTMAQFMKPKFARAPIKEAGRVAYLGESSNLSLLVHDRHGTTDVVHYPLPENIRGARARLTEPDQMEIEILQQRGAFLLPPRALCDELVDAYFRWVAPIVPVINRSRFMKRYRDTKNPPSLLLLQAILLAGSRVCTNPQLMDATGSTTPAAMTFYKRAKALYDANYEDDRITIVQALILMGWYWEGPEGKGQAATEFADYARSNIAADVTKNVFYWTRVAIVVAQGAGMHRSVESSQLSRQDKRLWKRVWWSLFTRDRSVAVALGRPVSINTDDSDVEMITEEDFIEDEGDPSNDYEADPVHIQFFLQYVKLCEIMGLVLSQQYSVASKARRTNAIDLTHSDMALADWLQNCPREVYWERSRHHFWSALLHSNYYTTLCLLHRAHMPPATAKPHDYENVDMAYPSRTIAFQAAGMITSIMENLLAHDQVKYTPAFIVYSLFSALIMHVYQMRSSVPSVVAASQERINVCMNALKEVSKVWLVAKMVHTLFESILGNKVLEERLQKATGKKAQRSKNNQRGQDQAQANGNANGLTNTTSATAPTPAPPTNPAKRKYDEMDLVFNVGPPAPQMSYERSRPQTPAVTPSRELPQQQQHNNYMGSPPLPNEQYLPPSRSRGASGMPSRGPTRANSPFNGYSIPATPPDLFLVTRDSPNISQQLWENFQPDQLFPDGTIGDVTGFGTSPIMTHAVDPQLQQMQGQQTGMTPGGQQIPQIDISGTGQQHPQVWPPGMSGMMGAGMEMHDSDGWSTSSIGNAPVAPTTLNVEDWFQFFGINGEMAGMSMEGGGP</sequence>
<feature type="domain" description="Zn(2)-C6 fungal-type" evidence="8">
    <location>
        <begin position="50"/>
        <end position="82"/>
    </location>
</feature>
<evidence type="ECO:0000256" key="6">
    <source>
        <dbReference type="ARBA" id="ARBA00023242"/>
    </source>
</evidence>
<feature type="region of interest" description="Disordered" evidence="7">
    <location>
        <begin position="91"/>
        <end position="152"/>
    </location>
</feature>
<keyword evidence="6" id="KW-0539">Nucleus</keyword>
<protein>
    <recommendedName>
        <fullName evidence="8">Zn(2)-C6 fungal-type domain-containing protein</fullName>
    </recommendedName>
</protein>
<keyword evidence="3" id="KW-0805">Transcription regulation</keyword>
<proteinExistence type="predicted"/>
<dbReference type="AlphaFoldDB" id="A0A0D2FF05"/>
<dbReference type="Gene3D" id="4.10.240.10">
    <property type="entry name" value="Zn(2)-C6 fungal-type DNA-binding domain"/>
    <property type="match status" value="1"/>
</dbReference>
<gene>
    <name evidence="9" type="ORF">PV04_05931</name>
</gene>
<dbReference type="InterPro" id="IPR007219">
    <property type="entry name" value="XnlR_reg_dom"/>
</dbReference>
<dbReference type="PROSITE" id="PS00463">
    <property type="entry name" value="ZN2_CY6_FUNGAL_1"/>
    <property type="match status" value="1"/>
</dbReference>
<name>A0A0D2FF05_9EURO</name>
<dbReference type="SUPFAM" id="SSF57701">
    <property type="entry name" value="Zn2/Cys6 DNA-binding domain"/>
    <property type="match status" value="1"/>
</dbReference>
<dbReference type="CDD" id="cd00067">
    <property type="entry name" value="GAL4"/>
    <property type="match status" value="1"/>
</dbReference>
<evidence type="ECO:0000256" key="5">
    <source>
        <dbReference type="ARBA" id="ARBA00023163"/>
    </source>
</evidence>
<dbReference type="SMART" id="SM00066">
    <property type="entry name" value="GAL4"/>
    <property type="match status" value="1"/>
</dbReference>
<evidence type="ECO:0000256" key="7">
    <source>
        <dbReference type="SAM" id="MobiDB-lite"/>
    </source>
</evidence>
<feature type="region of interest" description="Disordered" evidence="7">
    <location>
        <begin position="656"/>
        <end position="787"/>
    </location>
</feature>
<evidence type="ECO:0000256" key="2">
    <source>
        <dbReference type="ARBA" id="ARBA00022833"/>
    </source>
</evidence>
<evidence type="ECO:0000256" key="1">
    <source>
        <dbReference type="ARBA" id="ARBA00022723"/>
    </source>
</evidence>
<feature type="compositionally biased region" description="Polar residues" evidence="7">
    <location>
        <begin position="729"/>
        <end position="750"/>
    </location>
</feature>
<dbReference type="GO" id="GO:0000981">
    <property type="term" value="F:DNA-binding transcription factor activity, RNA polymerase II-specific"/>
    <property type="evidence" value="ECO:0007669"/>
    <property type="project" value="InterPro"/>
</dbReference>
<keyword evidence="1" id="KW-0479">Metal-binding</keyword>
<dbReference type="GO" id="GO:0006351">
    <property type="term" value="P:DNA-templated transcription"/>
    <property type="evidence" value="ECO:0007669"/>
    <property type="project" value="InterPro"/>
</dbReference>
<feature type="compositionally biased region" description="Low complexity" evidence="7">
    <location>
        <begin position="668"/>
        <end position="693"/>
    </location>
</feature>
<evidence type="ECO:0000313" key="10">
    <source>
        <dbReference type="Proteomes" id="UP000054266"/>
    </source>
</evidence>
<dbReference type="SMART" id="SM00906">
    <property type="entry name" value="Fungal_trans"/>
    <property type="match status" value="1"/>
</dbReference>
<dbReference type="CDD" id="cd12148">
    <property type="entry name" value="fungal_TF_MHR"/>
    <property type="match status" value="1"/>
</dbReference>
<dbReference type="EMBL" id="KN846959">
    <property type="protein sequence ID" value="KIW66613.1"/>
    <property type="molecule type" value="Genomic_DNA"/>
</dbReference>
<accession>A0A0D2FF05</accession>
<keyword evidence="2" id="KW-0862">Zinc</keyword>
<keyword evidence="5" id="KW-0804">Transcription</keyword>
<dbReference type="InterPro" id="IPR052073">
    <property type="entry name" value="Amide_Lactam_Regulators"/>
</dbReference>
<dbReference type="GO" id="GO:0008270">
    <property type="term" value="F:zinc ion binding"/>
    <property type="evidence" value="ECO:0007669"/>
    <property type="project" value="InterPro"/>
</dbReference>
<evidence type="ECO:0000313" key="9">
    <source>
        <dbReference type="EMBL" id="KIW66613.1"/>
    </source>
</evidence>